<evidence type="ECO:0000313" key="2">
    <source>
        <dbReference type="EMBL" id="OZM75099.1"/>
    </source>
</evidence>
<dbReference type="Gene3D" id="3.90.550.10">
    <property type="entry name" value="Spore Coat Polysaccharide Biosynthesis Protein SpsA, Chain A"/>
    <property type="match status" value="1"/>
</dbReference>
<reference evidence="2 3" key="1">
    <citation type="submission" date="2017-07" db="EMBL/GenBank/DDBJ databases">
        <title>Amycolatopsis antarcticus sp. nov., isolated from the surface of an Antarcticus brown macroalga.</title>
        <authorList>
            <person name="Wang J."/>
            <person name="Leiva S."/>
            <person name="Huang J."/>
            <person name="Huang Y."/>
        </authorList>
    </citation>
    <scope>NUCLEOTIDE SEQUENCE [LARGE SCALE GENOMIC DNA]</scope>
    <source>
        <strain evidence="2 3">AU-G6</strain>
    </source>
</reference>
<dbReference type="FunCoup" id="A0A263DA98">
    <property type="interactions" value="8"/>
</dbReference>
<dbReference type="Proteomes" id="UP000242444">
    <property type="component" value="Unassembled WGS sequence"/>
</dbReference>
<dbReference type="PANTHER" id="PTHR43179:SF7">
    <property type="entry name" value="RHAMNOSYLTRANSFERASE WBBL"/>
    <property type="match status" value="1"/>
</dbReference>
<name>A0A263DA98_9PSEU</name>
<dbReference type="Pfam" id="PF00535">
    <property type="entry name" value="Glycos_transf_2"/>
    <property type="match status" value="1"/>
</dbReference>
<dbReference type="GO" id="GO:0016740">
    <property type="term" value="F:transferase activity"/>
    <property type="evidence" value="ECO:0007669"/>
    <property type="project" value="UniProtKB-KW"/>
</dbReference>
<accession>A0A263DA98</accession>
<feature type="domain" description="Glycosyltransferase 2-like" evidence="1">
    <location>
        <begin position="13"/>
        <end position="137"/>
    </location>
</feature>
<dbReference type="SUPFAM" id="SSF53448">
    <property type="entry name" value="Nucleotide-diphospho-sugar transferases"/>
    <property type="match status" value="1"/>
</dbReference>
<dbReference type="InterPro" id="IPR001173">
    <property type="entry name" value="Glyco_trans_2-like"/>
</dbReference>
<dbReference type="InParanoid" id="A0A263DA98"/>
<keyword evidence="3" id="KW-1185">Reference proteome</keyword>
<dbReference type="CDD" id="cd04186">
    <property type="entry name" value="GT_2_like_c"/>
    <property type="match status" value="1"/>
</dbReference>
<keyword evidence="2" id="KW-0808">Transferase</keyword>
<dbReference type="EMBL" id="NKYE01000001">
    <property type="protein sequence ID" value="OZM75099.1"/>
    <property type="molecule type" value="Genomic_DNA"/>
</dbReference>
<organism evidence="2 3">
    <name type="scientific">Amycolatopsis antarctica</name>
    <dbReference type="NCBI Taxonomy" id="1854586"/>
    <lineage>
        <taxon>Bacteria</taxon>
        <taxon>Bacillati</taxon>
        <taxon>Actinomycetota</taxon>
        <taxon>Actinomycetes</taxon>
        <taxon>Pseudonocardiales</taxon>
        <taxon>Pseudonocardiaceae</taxon>
        <taxon>Amycolatopsis</taxon>
    </lineage>
</organism>
<proteinExistence type="predicted"/>
<gene>
    <name evidence="2" type="ORF">CFN78_02720</name>
</gene>
<protein>
    <submittedName>
        <fullName evidence="2">dTDP-Rha--alpha-D-GlcNAc-pyrophosphate polyprenol alpha-3-L-rhamnosyltransferase</fullName>
    </submittedName>
</protein>
<sequence>MTEPKTYGDGIAVVIVTYFPGETLERCLDTLEKATTREVRVVLADNVSGDGAPERAAERPGVTLVPMGENVGYGAAANRGVAELGEDVGWVVVANADLEWDAGCLDELLAVAARYPRGGAFGPLIRELDGTVYPSARLLPSLGRGIGHAVFGKVWPGNPWTRAYRQEKGEPAERVSGWLSGSVQLFRRQAWDSTGGFDPRYFMYFEDVDLGDRITRAGWQNVYAPSASVMHLGGHATSRAPAKMLAAHHESAYRYLADRHRGLAWKPVLAAIRLGLAVRLKLETRGG</sequence>
<evidence type="ECO:0000259" key="1">
    <source>
        <dbReference type="Pfam" id="PF00535"/>
    </source>
</evidence>
<dbReference type="InterPro" id="IPR029044">
    <property type="entry name" value="Nucleotide-diphossugar_trans"/>
</dbReference>
<dbReference type="AlphaFoldDB" id="A0A263DA98"/>
<evidence type="ECO:0000313" key="3">
    <source>
        <dbReference type="Proteomes" id="UP000242444"/>
    </source>
</evidence>
<dbReference type="RefSeq" id="WP_094860878.1">
    <property type="nucleotide sequence ID" value="NZ_NKYE01000001.1"/>
</dbReference>
<comment type="caution">
    <text evidence="2">The sequence shown here is derived from an EMBL/GenBank/DDBJ whole genome shotgun (WGS) entry which is preliminary data.</text>
</comment>
<dbReference type="OrthoDB" id="9771846at2"/>
<dbReference type="PANTHER" id="PTHR43179">
    <property type="entry name" value="RHAMNOSYLTRANSFERASE WBBL"/>
    <property type="match status" value="1"/>
</dbReference>